<evidence type="ECO:0000256" key="4">
    <source>
        <dbReference type="ARBA" id="ARBA00022864"/>
    </source>
</evidence>
<sequence length="198" mass="22314">MSYVDFPGGVVRMEPPMLGVEEECHSNESGWTMYIGSPRDEDAQHCDDDDDNHSLEEDYYDYEAAAAQHCDVESDDSMASDASSGPSKSKEQVKKNNKYCSEKKVEKKNEIMAFANSMDKAPAAVQNGSKVKLPVQEFVGINGIIYKARPYLCYAPCRASHVNLKEPLATRLQHKKYEHLQLVRFVQNKGIQIIDDML</sequence>
<dbReference type="PANTHER" id="PTHR33347">
    <property type="entry name" value="OSJNBA0091C07.3 PROTEIN"/>
    <property type="match status" value="1"/>
</dbReference>
<keyword evidence="9" id="KW-1185">Reference proteome</keyword>
<dbReference type="EMBL" id="QZWG01000004">
    <property type="protein sequence ID" value="RZC16742.1"/>
    <property type="molecule type" value="Genomic_DNA"/>
</dbReference>
<evidence type="ECO:0000256" key="7">
    <source>
        <dbReference type="SAM" id="MobiDB-lite"/>
    </source>
</evidence>
<proteinExistence type="inferred from homology"/>
<feature type="region of interest" description="Disordered" evidence="7">
    <location>
        <begin position="31"/>
        <end position="57"/>
    </location>
</feature>
<dbReference type="GO" id="GO:0009736">
    <property type="term" value="P:cytokinin-activated signaling pathway"/>
    <property type="evidence" value="ECO:0007669"/>
    <property type="project" value="UniProtKB-KW"/>
</dbReference>
<organism evidence="8 9">
    <name type="scientific">Glycine soja</name>
    <name type="common">Wild soybean</name>
    <dbReference type="NCBI Taxonomy" id="3848"/>
    <lineage>
        <taxon>Eukaryota</taxon>
        <taxon>Viridiplantae</taxon>
        <taxon>Streptophyta</taxon>
        <taxon>Embryophyta</taxon>
        <taxon>Tracheophyta</taxon>
        <taxon>Spermatophyta</taxon>
        <taxon>Magnoliopsida</taxon>
        <taxon>eudicotyledons</taxon>
        <taxon>Gunneridae</taxon>
        <taxon>Pentapetalae</taxon>
        <taxon>rosids</taxon>
        <taxon>fabids</taxon>
        <taxon>Fabales</taxon>
        <taxon>Fabaceae</taxon>
        <taxon>Papilionoideae</taxon>
        <taxon>50 kb inversion clade</taxon>
        <taxon>NPAAA clade</taxon>
        <taxon>indigoferoid/millettioid clade</taxon>
        <taxon>Phaseoleae</taxon>
        <taxon>Glycine</taxon>
        <taxon>Glycine subgen. Soja</taxon>
    </lineage>
</organism>
<dbReference type="AlphaFoldDB" id="A0A445L0S7"/>
<gene>
    <name evidence="8" type="ORF">D0Y65_009867</name>
</gene>
<comment type="similarity">
    <text evidence="6">Belongs to the SOFL plant protein family.</text>
</comment>
<feature type="compositionally biased region" description="Basic and acidic residues" evidence="7">
    <location>
        <begin position="88"/>
        <end position="98"/>
    </location>
</feature>
<feature type="region of interest" description="Disordered" evidence="7">
    <location>
        <begin position="70"/>
        <end position="98"/>
    </location>
</feature>
<dbReference type="InterPro" id="IPR044670">
    <property type="entry name" value="SOFL"/>
</dbReference>
<feature type="compositionally biased region" description="Basic and acidic residues" evidence="7">
    <location>
        <begin position="38"/>
        <end position="56"/>
    </location>
</feature>
<evidence type="ECO:0000256" key="5">
    <source>
        <dbReference type="ARBA" id="ARBA00023242"/>
    </source>
</evidence>
<dbReference type="GO" id="GO:0009691">
    <property type="term" value="P:cytokinin biosynthetic process"/>
    <property type="evidence" value="ECO:0007669"/>
    <property type="project" value="UniProtKB-KW"/>
</dbReference>
<keyword evidence="2" id="KW-0963">Cytoplasm</keyword>
<dbReference type="Proteomes" id="UP000289340">
    <property type="component" value="Chromosome 4"/>
</dbReference>
<protein>
    <submittedName>
        <fullName evidence="8">Uncharacterized protein</fullName>
    </submittedName>
</protein>
<evidence type="ECO:0000256" key="1">
    <source>
        <dbReference type="ARBA" id="ARBA00004496"/>
    </source>
</evidence>
<evidence type="ECO:0000256" key="6">
    <source>
        <dbReference type="ARBA" id="ARBA00024199"/>
    </source>
</evidence>
<keyword evidence="4" id="KW-0932">Cytokinin signaling pathway</keyword>
<comment type="caution">
    <text evidence="8">The sequence shown here is derived from an EMBL/GenBank/DDBJ whole genome shotgun (WGS) entry which is preliminary data.</text>
</comment>
<keyword evidence="5" id="KW-0539">Nucleus</keyword>
<comment type="subcellular location">
    <subcellularLocation>
        <location evidence="1">Cytoplasm</location>
    </subcellularLocation>
</comment>
<dbReference type="PANTHER" id="PTHR33347:SF31">
    <property type="entry name" value="PROTEIN SOB FIVE-LIKE 1"/>
    <property type="match status" value="1"/>
</dbReference>
<evidence type="ECO:0000256" key="3">
    <source>
        <dbReference type="ARBA" id="ARBA00022712"/>
    </source>
</evidence>
<reference evidence="8 9" key="1">
    <citation type="submission" date="2018-09" db="EMBL/GenBank/DDBJ databases">
        <title>A high-quality reference genome of wild soybean provides a powerful tool to mine soybean genomes.</title>
        <authorList>
            <person name="Xie M."/>
            <person name="Chung C.Y.L."/>
            <person name="Li M.-W."/>
            <person name="Wong F.-L."/>
            <person name="Chan T.-F."/>
            <person name="Lam H.-M."/>
        </authorList>
    </citation>
    <scope>NUCLEOTIDE SEQUENCE [LARGE SCALE GENOMIC DNA]</scope>
    <source>
        <strain evidence="9">cv. W05</strain>
        <tissue evidence="8">Hypocotyl of etiolated seedlings</tissue>
    </source>
</reference>
<name>A0A445L0S7_GLYSO</name>
<keyword evidence="3" id="KW-0203">Cytokinin biosynthesis</keyword>
<evidence type="ECO:0000313" key="8">
    <source>
        <dbReference type="EMBL" id="RZC16742.1"/>
    </source>
</evidence>
<accession>A0A445L0S7</accession>
<evidence type="ECO:0000256" key="2">
    <source>
        <dbReference type="ARBA" id="ARBA00022490"/>
    </source>
</evidence>
<dbReference type="GO" id="GO:0005737">
    <property type="term" value="C:cytoplasm"/>
    <property type="evidence" value="ECO:0007669"/>
    <property type="project" value="UniProtKB-SubCell"/>
</dbReference>
<evidence type="ECO:0000313" key="9">
    <source>
        <dbReference type="Proteomes" id="UP000289340"/>
    </source>
</evidence>